<sequence length="325" mass="35472">MAPLNIPVFIKSWPRPPSCGLASSTASWALFRWLCGLLHVGRSPKSLRQFLPREKSTPIGFGATLARATIVESKLVLTVHRALADYPTQEAFLEDVACVYNGAQAKPRGSYKLFVEYYLSIDDDGGRSFWASRFSGQSAVFPPAKPGYIADATVKINKALAITPLTYGVAIAQVPSYIELALALTLASYTKADSVTFGCVNLKPLSTLRDLLEERKRESCEVAKSPSLQYGLQRIRAVSEAARAASEFNTILDVRPMKPVDGDGNDDASYSGIMRSDGEYKPHGSYCLTLVCFFEGTAFRSRPCSTGRWCATNKCTAFCGNLNMS</sequence>
<reference evidence="1 2" key="1">
    <citation type="submission" date="2023-01" db="EMBL/GenBank/DDBJ databases">
        <title>Analysis of 21 Apiospora genomes using comparative genomics revels a genus with tremendous synthesis potential of carbohydrate active enzymes and secondary metabolites.</title>
        <authorList>
            <person name="Sorensen T."/>
        </authorList>
    </citation>
    <scope>NUCLEOTIDE SEQUENCE [LARGE SCALE GENOMIC DNA]</scope>
    <source>
        <strain evidence="1 2">CBS 135458</strain>
    </source>
</reference>
<dbReference type="GeneID" id="92085339"/>
<comment type="caution">
    <text evidence="1">The sequence shown here is derived from an EMBL/GenBank/DDBJ whole genome shotgun (WGS) entry which is preliminary data.</text>
</comment>
<gene>
    <name evidence="1" type="ORF">PG994_000867</name>
</gene>
<dbReference type="RefSeq" id="XP_066722908.1">
    <property type="nucleotide sequence ID" value="XM_066852276.1"/>
</dbReference>
<proteinExistence type="predicted"/>
<dbReference type="InterPro" id="IPR023213">
    <property type="entry name" value="CAT-like_dom_sf"/>
</dbReference>
<evidence type="ECO:0000313" key="1">
    <source>
        <dbReference type="EMBL" id="KAK8091362.1"/>
    </source>
</evidence>
<protein>
    <submittedName>
        <fullName evidence="1">NRPS protein</fullName>
    </submittedName>
</protein>
<evidence type="ECO:0000313" key="2">
    <source>
        <dbReference type="Proteomes" id="UP001480595"/>
    </source>
</evidence>
<dbReference type="Proteomes" id="UP001480595">
    <property type="component" value="Unassembled WGS sequence"/>
</dbReference>
<dbReference type="Gene3D" id="3.30.559.30">
    <property type="entry name" value="Nonribosomal peptide synthetase, condensation domain"/>
    <property type="match status" value="1"/>
</dbReference>
<accession>A0ABR1X7K2</accession>
<name>A0ABR1X7K2_9PEZI</name>
<keyword evidence="2" id="KW-1185">Reference proteome</keyword>
<organism evidence="1 2">
    <name type="scientific">Apiospora phragmitis</name>
    <dbReference type="NCBI Taxonomy" id="2905665"/>
    <lineage>
        <taxon>Eukaryota</taxon>
        <taxon>Fungi</taxon>
        <taxon>Dikarya</taxon>
        <taxon>Ascomycota</taxon>
        <taxon>Pezizomycotina</taxon>
        <taxon>Sordariomycetes</taxon>
        <taxon>Xylariomycetidae</taxon>
        <taxon>Amphisphaeriales</taxon>
        <taxon>Apiosporaceae</taxon>
        <taxon>Apiospora</taxon>
    </lineage>
</organism>
<dbReference type="Gene3D" id="3.30.559.10">
    <property type="entry name" value="Chloramphenicol acetyltransferase-like domain"/>
    <property type="match status" value="1"/>
</dbReference>
<dbReference type="EMBL" id="JAQQWL010000001">
    <property type="protein sequence ID" value="KAK8091362.1"/>
    <property type="molecule type" value="Genomic_DNA"/>
</dbReference>